<proteinExistence type="predicted"/>
<dbReference type="Pfam" id="PF10708">
    <property type="entry name" value="DUF2510"/>
    <property type="match status" value="1"/>
</dbReference>
<feature type="domain" description="DUF2510" evidence="3">
    <location>
        <begin position="6"/>
        <end position="38"/>
    </location>
</feature>
<dbReference type="HOGENOM" id="CLU_619189_0_0_11"/>
<accession>C5C2L5</accession>
<keyword evidence="2" id="KW-1133">Transmembrane helix</keyword>
<organism evidence="4 5">
    <name type="scientific">Beutenbergia cavernae (strain ATCC BAA-8 / DSM 12333 / CCUG 43141 / JCM 11478 / NBRC 16432 / NCIMB 13614 / HKI 0122)</name>
    <dbReference type="NCBI Taxonomy" id="471853"/>
    <lineage>
        <taxon>Bacteria</taxon>
        <taxon>Bacillati</taxon>
        <taxon>Actinomycetota</taxon>
        <taxon>Actinomycetes</taxon>
        <taxon>Micrococcales</taxon>
        <taxon>Beutenbergiaceae</taxon>
        <taxon>Beutenbergia</taxon>
    </lineage>
</organism>
<dbReference type="STRING" id="471853.Bcav_1443"/>
<feature type="region of interest" description="Disordered" evidence="1">
    <location>
        <begin position="121"/>
        <end position="159"/>
    </location>
</feature>
<feature type="compositionally biased region" description="Low complexity" evidence="1">
    <location>
        <begin position="193"/>
        <end position="212"/>
    </location>
</feature>
<evidence type="ECO:0000313" key="4">
    <source>
        <dbReference type="EMBL" id="ACQ79701.1"/>
    </source>
</evidence>
<feature type="compositionally biased region" description="Low complexity" evidence="1">
    <location>
        <begin position="130"/>
        <end position="145"/>
    </location>
</feature>
<dbReference type="InterPro" id="IPR018929">
    <property type="entry name" value="DUF2510"/>
</dbReference>
<dbReference type="KEGG" id="bcv:Bcav_1443"/>
<keyword evidence="2" id="KW-0812">Transmembrane</keyword>
<dbReference type="AlphaFoldDB" id="C5C2L5"/>
<name>C5C2L5_BEUC1</name>
<gene>
    <name evidence="4" type="ordered locus">Bcav_1443</name>
</gene>
<feature type="compositionally biased region" description="Gly residues" evidence="1">
    <location>
        <begin position="146"/>
        <end position="159"/>
    </location>
</feature>
<feature type="transmembrane region" description="Helical" evidence="2">
    <location>
        <begin position="167"/>
        <end position="190"/>
    </location>
</feature>
<dbReference type="Gene3D" id="2.60.120.380">
    <property type="match status" value="2"/>
</dbReference>
<feature type="region of interest" description="Disordered" evidence="1">
    <location>
        <begin position="31"/>
        <end position="53"/>
    </location>
</feature>
<reference evidence="4 5" key="1">
    <citation type="journal article" date="2009" name="Stand. Genomic Sci.">
        <title>Complete genome sequence of Beutenbergia cavernae type strain (HKI 0122).</title>
        <authorList>
            <person name="Land M."/>
            <person name="Pukall R."/>
            <person name="Abt B."/>
            <person name="Goker M."/>
            <person name="Rohde M."/>
            <person name="Glavina Del Rio T."/>
            <person name="Tice H."/>
            <person name="Copeland A."/>
            <person name="Cheng J.F."/>
            <person name="Lucas S."/>
            <person name="Chen F."/>
            <person name="Nolan M."/>
            <person name="Bruce D."/>
            <person name="Goodwin L."/>
            <person name="Pitluck S."/>
            <person name="Ivanova N."/>
            <person name="Mavromatis K."/>
            <person name="Ovchinnikova G."/>
            <person name="Pati A."/>
            <person name="Chen A."/>
            <person name="Palaniappan K."/>
            <person name="Hauser L."/>
            <person name="Chang Y.J."/>
            <person name="Jefferies C.C."/>
            <person name="Saunders E."/>
            <person name="Brettin T."/>
            <person name="Detter J.C."/>
            <person name="Han C."/>
            <person name="Chain P."/>
            <person name="Bristow J."/>
            <person name="Eisen J.A."/>
            <person name="Markowitz V."/>
            <person name="Hugenholtz P."/>
            <person name="Kyrpides N.C."/>
            <person name="Klenk H.P."/>
            <person name="Lapidus A."/>
        </authorList>
    </citation>
    <scope>NUCLEOTIDE SEQUENCE [LARGE SCALE GENOMIC DNA]</scope>
    <source>
        <strain evidence="5">ATCC BAA-8 / DSM 12333 / NBRC 16432</strain>
    </source>
</reference>
<keyword evidence="5" id="KW-1185">Reference proteome</keyword>
<evidence type="ECO:0000259" key="3">
    <source>
        <dbReference type="Pfam" id="PF10708"/>
    </source>
</evidence>
<dbReference type="OrthoDB" id="5196645at2"/>
<keyword evidence="2" id="KW-0472">Membrane</keyword>
<feature type="region of interest" description="Disordered" evidence="1">
    <location>
        <begin position="193"/>
        <end position="232"/>
    </location>
</feature>
<evidence type="ECO:0000256" key="1">
    <source>
        <dbReference type="SAM" id="MobiDB-lite"/>
    </source>
</evidence>
<sequence>MSTPPAGWFPDPDGQDRLRYWDGTAWTEHYAASNEPPGAPSGPAAPGGYDAGYGTAPTTDFGAAPGYGQSASGGYGQAPSGGYGQSASGGYGQAPSGGYGQAPSGGYGAAPAPGWADTAGTAYGVGGQQQPGQQYDAYGQPQGAAAYGGPGGPGGPGPGGSGGNRGLVIALIAIGAVVVIVLAVLGIRLLTAGGDPTTLPTQQPTVQPTSDPTDPPTTGGGNATGELPLDSPVEVSVPAGATFEATFTIPEDGLYVIAAEGQDDADTTLALLDSSGSEIAAIDDHPSAARNLFNSTYDSLLTGYYAAGDYTVVVAEYYGDAADVTLSATHVAEAVEIPTQSAQFSVPEGSAWFGWVTIADGESVTLDARATTDDGDLRMSLVAPDGDDVLDNDDRGSDADTQGGDSYDPLIVASDLPAGRYVVVISDYNGAAADATIVATHE</sequence>
<feature type="region of interest" description="Disordered" evidence="1">
    <location>
        <begin position="73"/>
        <end position="92"/>
    </location>
</feature>
<feature type="region of interest" description="Disordered" evidence="1">
    <location>
        <begin position="381"/>
        <end position="408"/>
    </location>
</feature>
<protein>
    <submittedName>
        <fullName evidence="4">Peptidase domain protein</fullName>
    </submittedName>
</protein>
<dbReference type="RefSeq" id="WP_015881941.1">
    <property type="nucleotide sequence ID" value="NC_012669.1"/>
</dbReference>
<evidence type="ECO:0000313" key="5">
    <source>
        <dbReference type="Proteomes" id="UP000007962"/>
    </source>
</evidence>
<dbReference type="EMBL" id="CP001618">
    <property type="protein sequence ID" value="ACQ79701.1"/>
    <property type="molecule type" value="Genomic_DNA"/>
</dbReference>
<dbReference type="Proteomes" id="UP000007962">
    <property type="component" value="Chromosome"/>
</dbReference>
<evidence type="ECO:0000256" key="2">
    <source>
        <dbReference type="SAM" id="Phobius"/>
    </source>
</evidence>